<gene>
    <name evidence="1" type="ORF">BDM02DRAFT_3108982</name>
</gene>
<keyword evidence="2" id="KW-1185">Reference proteome</keyword>
<protein>
    <submittedName>
        <fullName evidence="1">Uncharacterized protein</fullName>
    </submittedName>
</protein>
<accession>A0ACB6ZSL1</accession>
<sequence length="167" mass="18076">MYAGSSESLEAGLRRRTRTAISHQPRQALESATLRNSVSFYSPRRSKVFWERSSSSEDPPKRRVSTFRPGFPSSFLSMSTLHEVEVSETTSTLRDRKSFYAAVGLKRLFRSSSRGSLFGQAQAQANGTADGTGGGGGTQSGSTSLAVPSLGGGDDNSKGRWSLFKRK</sequence>
<evidence type="ECO:0000313" key="1">
    <source>
        <dbReference type="EMBL" id="KAF9652453.1"/>
    </source>
</evidence>
<evidence type="ECO:0000313" key="2">
    <source>
        <dbReference type="Proteomes" id="UP000886501"/>
    </source>
</evidence>
<organism evidence="1 2">
    <name type="scientific">Thelephora ganbajun</name>
    <name type="common">Ganba fungus</name>
    <dbReference type="NCBI Taxonomy" id="370292"/>
    <lineage>
        <taxon>Eukaryota</taxon>
        <taxon>Fungi</taxon>
        <taxon>Dikarya</taxon>
        <taxon>Basidiomycota</taxon>
        <taxon>Agaricomycotina</taxon>
        <taxon>Agaricomycetes</taxon>
        <taxon>Thelephorales</taxon>
        <taxon>Thelephoraceae</taxon>
        <taxon>Thelephora</taxon>
    </lineage>
</organism>
<reference evidence="1" key="1">
    <citation type="submission" date="2019-10" db="EMBL/GenBank/DDBJ databases">
        <authorList>
            <consortium name="DOE Joint Genome Institute"/>
            <person name="Kuo A."/>
            <person name="Miyauchi S."/>
            <person name="Kiss E."/>
            <person name="Drula E."/>
            <person name="Kohler A."/>
            <person name="Sanchez-Garcia M."/>
            <person name="Andreopoulos B."/>
            <person name="Barry K.W."/>
            <person name="Bonito G."/>
            <person name="Buee M."/>
            <person name="Carver A."/>
            <person name="Chen C."/>
            <person name="Cichocki N."/>
            <person name="Clum A."/>
            <person name="Culley D."/>
            <person name="Crous P.W."/>
            <person name="Fauchery L."/>
            <person name="Girlanda M."/>
            <person name="Hayes R."/>
            <person name="Keri Z."/>
            <person name="Labutti K."/>
            <person name="Lipzen A."/>
            <person name="Lombard V."/>
            <person name="Magnuson J."/>
            <person name="Maillard F."/>
            <person name="Morin E."/>
            <person name="Murat C."/>
            <person name="Nolan M."/>
            <person name="Ohm R."/>
            <person name="Pangilinan J."/>
            <person name="Pereira M."/>
            <person name="Perotto S."/>
            <person name="Peter M."/>
            <person name="Riley R."/>
            <person name="Sitrit Y."/>
            <person name="Stielow B."/>
            <person name="Szollosi G."/>
            <person name="Zifcakova L."/>
            <person name="Stursova M."/>
            <person name="Spatafora J.W."/>
            <person name="Tedersoo L."/>
            <person name="Vaario L.-M."/>
            <person name="Yamada A."/>
            <person name="Yan M."/>
            <person name="Wang P."/>
            <person name="Xu J."/>
            <person name="Bruns T."/>
            <person name="Baldrian P."/>
            <person name="Vilgalys R."/>
            <person name="Henrissat B."/>
            <person name="Grigoriev I.V."/>
            <person name="Hibbett D."/>
            <person name="Nagy L.G."/>
            <person name="Martin F.M."/>
        </authorList>
    </citation>
    <scope>NUCLEOTIDE SEQUENCE</scope>
    <source>
        <strain evidence="1">P2</strain>
    </source>
</reference>
<dbReference type="Proteomes" id="UP000886501">
    <property type="component" value="Unassembled WGS sequence"/>
</dbReference>
<reference evidence="1" key="2">
    <citation type="journal article" date="2020" name="Nat. Commun.">
        <title>Large-scale genome sequencing of mycorrhizal fungi provides insights into the early evolution of symbiotic traits.</title>
        <authorList>
            <person name="Miyauchi S."/>
            <person name="Kiss E."/>
            <person name="Kuo A."/>
            <person name="Drula E."/>
            <person name="Kohler A."/>
            <person name="Sanchez-Garcia M."/>
            <person name="Morin E."/>
            <person name="Andreopoulos B."/>
            <person name="Barry K.W."/>
            <person name="Bonito G."/>
            <person name="Buee M."/>
            <person name="Carver A."/>
            <person name="Chen C."/>
            <person name="Cichocki N."/>
            <person name="Clum A."/>
            <person name="Culley D."/>
            <person name="Crous P.W."/>
            <person name="Fauchery L."/>
            <person name="Girlanda M."/>
            <person name="Hayes R.D."/>
            <person name="Keri Z."/>
            <person name="LaButti K."/>
            <person name="Lipzen A."/>
            <person name="Lombard V."/>
            <person name="Magnuson J."/>
            <person name="Maillard F."/>
            <person name="Murat C."/>
            <person name="Nolan M."/>
            <person name="Ohm R.A."/>
            <person name="Pangilinan J."/>
            <person name="Pereira M.F."/>
            <person name="Perotto S."/>
            <person name="Peter M."/>
            <person name="Pfister S."/>
            <person name="Riley R."/>
            <person name="Sitrit Y."/>
            <person name="Stielow J.B."/>
            <person name="Szollosi G."/>
            <person name="Zifcakova L."/>
            <person name="Stursova M."/>
            <person name="Spatafora J.W."/>
            <person name="Tedersoo L."/>
            <person name="Vaario L.M."/>
            <person name="Yamada A."/>
            <person name="Yan M."/>
            <person name="Wang P."/>
            <person name="Xu J."/>
            <person name="Bruns T."/>
            <person name="Baldrian P."/>
            <person name="Vilgalys R."/>
            <person name="Dunand C."/>
            <person name="Henrissat B."/>
            <person name="Grigoriev I.V."/>
            <person name="Hibbett D."/>
            <person name="Nagy L.G."/>
            <person name="Martin F.M."/>
        </authorList>
    </citation>
    <scope>NUCLEOTIDE SEQUENCE</scope>
    <source>
        <strain evidence="1">P2</strain>
    </source>
</reference>
<proteinExistence type="predicted"/>
<comment type="caution">
    <text evidence="1">The sequence shown here is derived from an EMBL/GenBank/DDBJ whole genome shotgun (WGS) entry which is preliminary data.</text>
</comment>
<name>A0ACB6ZSL1_THEGA</name>
<dbReference type="EMBL" id="MU117968">
    <property type="protein sequence ID" value="KAF9652453.1"/>
    <property type="molecule type" value="Genomic_DNA"/>
</dbReference>